<dbReference type="PROSITE" id="PS51194">
    <property type="entry name" value="HELICASE_CTER"/>
    <property type="match status" value="1"/>
</dbReference>
<dbReference type="SMART" id="SM00487">
    <property type="entry name" value="DEXDc"/>
    <property type="match status" value="1"/>
</dbReference>
<comment type="catalytic activity">
    <reaction evidence="12 15">
        <text>Couples ATP hydrolysis with the unwinding of duplex DNA by translocating in the 3'-5' direction.</text>
        <dbReference type="EC" id="5.6.2.4"/>
    </reaction>
</comment>
<evidence type="ECO:0000259" key="16">
    <source>
        <dbReference type="PROSITE" id="PS51192"/>
    </source>
</evidence>
<evidence type="ECO:0000256" key="4">
    <source>
        <dbReference type="ARBA" id="ARBA00022763"/>
    </source>
</evidence>
<dbReference type="Gene3D" id="2.40.50.140">
    <property type="entry name" value="Nucleic acid-binding proteins"/>
    <property type="match status" value="1"/>
</dbReference>
<name>A4BQT0_9GAMM</name>
<evidence type="ECO:0000259" key="17">
    <source>
        <dbReference type="PROSITE" id="PS51194"/>
    </source>
</evidence>
<evidence type="ECO:0000256" key="13">
    <source>
        <dbReference type="ARBA" id="ARBA00034808"/>
    </source>
</evidence>
<dbReference type="OrthoDB" id="9804325at2"/>
<evidence type="ECO:0000256" key="7">
    <source>
        <dbReference type="ARBA" id="ARBA00022840"/>
    </source>
</evidence>
<evidence type="ECO:0000256" key="1">
    <source>
        <dbReference type="ARBA" id="ARBA00007504"/>
    </source>
</evidence>
<dbReference type="PANTHER" id="PTHR47964">
    <property type="entry name" value="ATP-DEPENDENT DNA HELICASE HOMOLOG RECG, CHLOROPLASTIC"/>
    <property type="match status" value="1"/>
</dbReference>
<accession>A4BQT0</accession>
<reference evidence="18 19" key="1">
    <citation type="submission" date="2006-02" db="EMBL/GenBank/DDBJ databases">
        <authorList>
            <person name="Waterbury J."/>
            <person name="Ferriera S."/>
            <person name="Johnson J."/>
            <person name="Kravitz S."/>
            <person name="Halpern A."/>
            <person name="Remington K."/>
            <person name="Beeson K."/>
            <person name="Tran B."/>
            <person name="Rogers Y.-H."/>
            <person name="Friedman R."/>
            <person name="Venter J.C."/>
        </authorList>
    </citation>
    <scope>NUCLEOTIDE SEQUENCE [LARGE SCALE GENOMIC DNA]</scope>
    <source>
        <strain evidence="18 19">Nb-231</strain>
    </source>
</reference>
<evidence type="ECO:0000256" key="10">
    <source>
        <dbReference type="ARBA" id="ARBA00023204"/>
    </source>
</evidence>
<protein>
    <recommendedName>
        <fullName evidence="2 15">ATP-dependent DNA helicase RecG</fullName>
        <ecNumber evidence="13 15">5.6.2.4</ecNumber>
    </recommendedName>
</protein>
<evidence type="ECO:0000256" key="15">
    <source>
        <dbReference type="RuleBase" id="RU363016"/>
    </source>
</evidence>
<keyword evidence="5 15" id="KW-0378">Hydrolase</keyword>
<dbReference type="eggNOG" id="COG1200">
    <property type="taxonomic scope" value="Bacteria"/>
</dbReference>
<comment type="function">
    <text evidence="15">Plays a critical role in recombination and DNA repair. Helps process Holliday junction intermediates to mature products by catalyzing branch migration. Has replication fork regression activity, unwinds stalled or blocked replication forks to make a HJ that can be resolved. Has a DNA unwinding activity characteristic of a DNA helicase with 3'-5' polarity.</text>
</comment>
<dbReference type="CDD" id="cd04488">
    <property type="entry name" value="RecG_wedge_OBF"/>
    <property type="match status" value="1"/>
</dbReference>
<dbReference type="Gene3D" id="3.40.50.300">
    <property type="entry name" value="P-loop containing nucleotide triphosphate hydrolases"/>
    <property type="match status" value="2"/>
</dbReference>
<dbReference type="InterPro" id="IPR045562">
    <property type="entry name" value="RecG_dom3_C"/>
</dbReference>
<proteinExistence type="inferred from homology"/>
<dbReference type="NCBIfam" id="NF008168">
    <property type="entry name" value="PRK10917.2-2"/>
    <property type="match status" value="1"/>
</dbReference>
<dbReference type="NCBIfam" id="TIGR00643">
    <property type="entry name" value="recG"/>
    <property type="match status" value="1"/>
</dbReference>
<gene>
    <name evidence="18" type="ORF">NB231_06066</name>
</gene>
<dbReference type="PANTHER" id="PTHR47964:SF1">
    <property type="entry name" value="ATP-DEPENDENT DNA HELICASE HOMOLOG RECG, CHLOROPLASTIC"/>
    <property type="match status" value="1"/>
</dbReference>
<evidence type="ECO:0000256" key="2">
    <source>
        <dbReference type="ARBA" id="ARBA00017846"/>
    </source>
</evidence>
<dbReference type="InterPro" id="IPR004609">
    <property type="entry name" value="ATP-dep_DNA_helicase_RecG"/>
</dbReference>
<dbReference type="NCBIfam" id="NF008166">
    <property type="entry name" value="PRK10917.1-4"/>
    <property type="match status" value="1"/>
</dbReference>
<keyword evidence="4 15" id="KW-0227">DNA damage</keyword>
<dbReference type="FunFam" id="3.40.50.300:FF:000391">
    <property type="entry name" value="ATP-dependent DNA helicase RecG"/>
    <property type="match status" value="1"/>
</dbReference>
<dbReference type="GO" id="GO:0003677">
    <property type="term" value="F:DNA binding"/>
    <property type="evidence" value="ECO:0007669"/>
    <property type="project" value="UniProtKB-KW"/>
</dbReference>
<keyword evidence="9 15" id="KW-0233">DNA recombination</keyword>
<dbReference type="SUPFAM" id="SSF52540">
    <property type="entry name" value="P-loop containing nucleoside triphosphate hydrolases"/>
    <property type="match status" value="2"/>
</dbReference>
<keyword evidence="6 15" id="KW-0347">Helicase</keyword>
<comment type="catalytic activity">
    <reaction evidence="14 15">
        <text>ATP + H2O = ADP + phosphate + H(+)</text>
        <dbReference type="Rhea" id="RHEA:13065"/>
        <dbReference type="ChEBI" id="CHEBI:15377"/>
        <dbReference type="ChEBI" id="CHEBI:15378"/>
        <dbReference type="ChEBI" id="CHEBI:30616"/>
        <dbReference type="ChEBI" id="CHEBI:43474"/>
        <dbReference type="ChEBI" id="CHEBI:456216"/>
        <dbReference type="EC" id="5.6.2.4"/>
    </reaction>
</comment>
<dbReference type="EMBL" id="AAOF01000005">
    <property type="protein sequence ID" value="EAR21930.1"/>
    <property type="molecule type" value="Genomic_DNA"/>
</dbReference>
<evidence type="ECO:0000313" key="19">
    <source>
        <dbReference type="Proteomes" id="UP000003374"/>
    </source>
</evidence>
<dbReference type="PROSITE" id="PS51192">
    <property type="entry name" value="HELICASE_ATP_BIND_1"/>
    <property type="match status" value="1"/>
</dbReference>
<dbReference type="Pfam" id="PF00270">
    <property type="entry name" value="DEAD"/>
    <property type="match status" value="1"/>
</dbReference>
<dbReference type="GO" id="GO:0006310">
    <property type="term" value="P:DNA recombination"/>
    <property type="evidence" value="ECO:0007669"/>
    <property type="project" value="UniProtKB-UniRule"/>
</dbReference>
<feature type="domain" description="Helicase ATP-binding" evidence="16">
    <location>
        <begin position="288"/>
        <end position="453"/>
    </location>
</feature>
<evidence type="ECO:0000256" key="9">
    <source>
        <dbReference type="ARBA" id="ARBA00023172"/>
    </source>
</evidence>
<dbReference type="GO" id="GO:0005524">
    <property type="term" value="F:ATP binding"/>
    <property type="evidence" value="ECO:0007669"/>
    <property type="project" value="UniProtKB-KW"/>
</dbReference>
<evidence type="ECO:0000256" key="14">
    <source>
        <dbReference type="ARBA" id="ARBA00048988"/>
    </source>
</evidence>
<evidence type="ECO:0000313" key="18">
    <source>
        <dbReference type="EMBL" id="EAR21930.1"/>
    </source>
</evidence>
<evidence type="ECO:0000256" key="8">
    <source>
        <dbReference type="ARBA" id="ARBA00023125"/>
    </source>
</evidence>
<dbReference type="Pfam" id="PF17191">
    <property type="entry name" value="RecG_wedge"/>
    <property type="match status" value="1"/>
</dbReference>
<sequence length="697" mass="77629">MSTAAGALDASFTGWEDLDPRRAARLARLGIRGVDDLLFHLPLRYEDWSRILPLGRARPGQSALVAGVVELAEVVGGRRRRLLCRISDGTGRLTLQFFHFYPNQRKRLQAGVRLLCYGEVRSGPLGLQMTHPQWRVFAPGRPISGEKELTPVYPSTEGLDQASLRRLTRRALEEAMAGRAGVELLPRRLREELGLPKLIEALRLLHAPPSTASATDLIARRHPAVRRLILEELLAHRLSLLRLRDHRQLAKSAPKLQGTGALLEAWLARLPFRLTSAQRRVMREVAKDMGQARPMLRLVQGDVGCGKTVIAALAALTTVEAGWQVAFMAPTELLAEQHYRTFQRWLAPLGVETAWLTGRLAASSRREHIKRLANGEIRVVMGTHALFQDQVVFHRLGLAIVDEQHRFGVHQRLALKNKSGVEEIQPHQLIMTATPIPRTLAMTAYADLDVSVIDELPPGRKPIITVAISDARRGQVIERIRHACAEGRQAYWVCTRVEESEACQAEAAEATAQRLRESLPELRVGLVHGRMKGVEKEAVMAGFEAGELQLLVATTVIEVGVDVPNASLMIIENAERFGLAQLHQLRGRIGRGATASSCVLMYHGPLSQTAQARLAILRYTQDGFRIAQRDLELRGPGELLGTRQTGELHYRIADLRRDTDLLPDVRRWAAILLRGCPDQVDALITRWVGEGERYARV</sequence>
<dbReference type="NCBIfam" id="NF008163">
    <property type="entry name" value="PRK10917.1-1"/>
    <property type="match status" value="1"/>
</dbReference>
<dbReference type="Pfam" id="PF00271">
    <property type="entry name" value="Helicase_C"/>
    <property type="match status" value="1"/>
</dbReference>
<dbReference type="SUPFAM" id="SSF50249">
    <property type="entry name" value="Nucleic acid-binding proteins"/>
    <property type="match status" value="1"/>
</dbReference>
<keyword evidence="10 15" id="KW-0234">DNA repair</keyword>
<comment type="caution">
    <text evidence="18">The sequence shown here is derived from an EMBL/GenBank/DDBJ whole genome shotgun (WGS) entry which is preliminary data.</text>
</comment>
<evidence type="ECO:0000256" key="6">
    <source>
        <dbReference type="ARBA" id="ARBA00022806"/>
    </source>
</evidence>
<evidence type="ECO:0000256" key="12">
    <source>
        <dbReference type="ARBA" id="ARBA00034617"/>
    </source>
</evidence>
<dbReference type="SMART" id="SM00490">
    <property type="entry name" value="HELICc"/>
    <property type="match status" value="1"/>
</dbReference>
<dbReference type="InterPro" id="IPR047112">
    <property type="entry name" value="RecG/Mfd"/>
</dbReference>
<dbReference type="InterPro" id="IPR012340">
    <property type="entry name" value="NA-bd_OB-fold"/>
</dbReference>
<feature type="domain" description="Helicase C-terminal" evidence="17">
    <location>
        <begin position="476"/>
        <end position="632"/>
    </location>
</feature>
<dbReference type="NCBIfam" id="NF008165">
    <property type="entry name" value="PRK10917.1-3"/>
    <property type="match status" value="1"/>
</dbReference>
<dbReference type="STRING" id="314278.NB231_06066"/>
<keyword evidence="19" id="KW-1185">Reference proteome</keyword>
<dbReference type="AlphaFoldDB" id="A4BQT0"/>
<dbReference type="InterPro" id="IPR011545">
    <property type="entry name" value="DEAD/DEAH_box_helicase_dom"/>
</dbReference>
<dbReference type="InterPro" id="IPR027417">
    <property type="entry name" value="P-loop_NTPase"/>
</dbReference>
<dbReference type="GO" id="GO:0043138">
    <property type="term" value="F:3'-5' DNA helicase activity"/>
    <property type="evidence" value="ECO:0007669"/>
    <property type="project" value="UniProtKB-EC"/>
</dbReference>
<evidence type="ECO:0000256" key="11">
    <source>
        <dbReference type="ARBA" id="ARBA00023235"/>
    </source>
</evidence>
<dbReference type="HOGENOM" id="CLU_005122_7_1_6"/>
<keyword evidence="3 15" id="KW-0547">Nucleotide-binding</keyword>
<dbReference type="InterPro" id="IPR001650">
    <property type="entry name" value="Helicase_C-like"/>
</dbReference>
<keyword evidence="8" id="KW-0238">DNA-binding</keyword>
<comment type="similarity">
    <text evidence="1 15">Belongs to the helicase family. RecG subfamily.</text>
</comment>
<dbReference type="Pfam" id="PF19833">
    <property type="entry name" value="RecG_dom3_C"/>
    <property type="match status" value="1"/>
</dbReference>
<dbReference type="InterPro" id="IPR033454">
    <property type="entry name" value="RecG_wedge"/>
</dbReference>
<dbReference type="CDD" id="cd17992">
    <property type="entry name" value="DEXHc_RecG"/>
    <property type="match status" value="1"/>
</dbReference>
<keyword evidence="7 15" id="KW-0067">ATP-binding</keyword>
<dbReference type="GO" id="GO:0006281">
    <property type="term" value="P:DNA repair"/>
    <property type="evidence" value="ECO:0007669"/>
    <property type="project" value="UniProtKB-UniRule"/>
</dbReference>
<dbReference type="GO" id="GO:0016887">
    <property type="term" value="F:ATP hydrolysis activity"/>
    <property type="evidence" value="ECO:0007669"/>
    <property type="project" value="RHEA"/>
</dbReference>
<keyword evidence="11" id="KW-0413">Isomerase</keyword>
<dbReference type="InterPro" id="IPR014001">
    <property type="entry name" value="Helicase_ATP-bd"/>
</dbReference>
<evidence type="ECO:0000256" key="5">
    <source>
        <dbReference type="ARBA" id="ARBA00022801"/>
    </source>
</evidence>
<dbReference type="RefSeq" id="WP_005000548.1">
    <property type="nucleotide sequence ID" value="NZ_CH672427.1"/>
</dbReference>
<organism evidence="18 19">
    <name type="scientific">Nitrococcus mobilis Nb-231</name>
    <dbReference type="NCBI Taxonomy" id="314278"/>
    <lineage>
        <taxon>Bacteria</taxon>
        <taxon>Pseudomonadati</taxon>
        <taxon>Pseudomonadota</taxon>
        <taxon>Gammaproteobacteria</taxon>
        <taxon>Chromatiales</taxon>
        <taxon>Ectothiorhodospiraceae</taxon>
        <taxon>Nitrococcus</taxon>
    </lineage>
</organism>
<evidence type="ECO:0000256" key="3">
    <source>
        <dbReference type="ARBA" id="ARBA00022741"/>
    </source>
</evidence>
<dbReference type="Proteomes" id="UP000003374">
    <property type="component" value="Unassembled WGS sequence"/>
</dbReference>
<dbReference type="EC" id="5.6.2.4" evidence="13 15"/>